<name>A0A8T3DAK4_9TELE</name>
<keyword evidence="3" id="KW-1185">Reference proteome</keyword>
<proteinExistence type="predicted"/>
<reference evidence="2" key="1">
    <citation type="submission" date="2021-01" db="EMBL/GenBank/DDBJ databases">
        <authorList>
            <person name="Zahm M."/>
            <person name="Roques C."/>
            <person name="Cabau C."/>
            <person name="Klopp C."/>
            <person name="Donnadieu C."/>
            <person name="Jouanno E."/>
            <person name="Lampietro C."/>
            <person name="Louis A."/>
            <person name="Herpin A."/>
            <person name="Echchiki A."/>
            <person name="Berthelot C."/>
            <person name="Parey E."/>
            <person name="Roest-Crollius H."/>
            <person name="Braasch I."/>
            <person name="Postlethwait J."/>
            <person name="Bobe J."/>
            <person name="Montfort J."/>
            <person name="Bouchez O."/>
            <person name="Begum T."/>
            <person name="Mejri S."/>
            <person name="Adams A."/>
            <person name="Chen W.-J."/>
            <person name="Guiguen Y."/>
        </authorList>
    </citation>
    <scope>NUCLEOTIDE SEQUENCE</scope>
    <source>
        <tissue evidence="2">Blood</tissue>
    </source>
</reference>
<dbReference type="EMBL" id="JAERUA010000010">
    <property type="protein sequence ID" value="KAI1894539.1"/>
    <property type="molecule type" value="Genomic_DNA"/>
</dbReference>
<evidence type="ECO:0000313" key="2">
    <source>
        <dbReference type="EMBL" id="KAI1894539.1"/>
    </source>
</evidence>
<dbReference type="AlphaFoldDB" id="A0A8T3DAK4"/>
<accession>A0A8T3DAK4</accession>
<organism evidence="2 3">
    <name type="scientific">Albula goreensis</name>
    <dbReference type="NCBI Taxonomy" id="1534307"/>
    <lineage>
        <taxon>Eukaryota</taxon>
        <taxon>Metazoa</taxon>
        <taxon>Chordata</taxon>
        <taxon>Craniata</taxon>
        <taxon>Vertebrata</taxon>
        <taxon>Euteleostomi</taxon>
        <taxon>Actinopterygii</taxon>
        <taxon>Neopterygii</taxon>
        <taxon>Teleostei</taxon>
        <taxon>Albuliformes</taxon>
        <taxon>Albulidae</taxon>
        <taxon>Albula</taxon>
    </lineage>
</organism>
<evidence type="ECO:0000313" key="3">
    <source>
        <dbReference type="Proteomes" id="UP000829720"/>
    </source>
</evidence>
<sequence length="77" mass="8053">MIGWSGHGSPEAGVSVRCSSRVRVYTSSITLQRGEREDEEGSEIAAGASGEISTSTFESSGRFPVFCLARGGLHSAC</sequence>
<gene>
    <name evidence="2" type="ORF">AGOR_G00116830</name>
</gene>
<feature type="region of interest" description="Disordered" evidence="1">
    <location>
        <begin position="33"/>
        <end position="57"/>
    </location>
</feature>
<comment type="caution">
    <text evidence="2">The sequence shown here is derived from an EMBL/GenBank/DDBJ whole genome shotgun (WGS) entry which is preliminary data.</text>
</comment>
<dbReference type="Proteomes" id="UP000829720">
    <property type="component" value="Unassembled WGS sequence"/>
</dbReference>
<protein>
    <submittedName>
        <fullName evidence="2">Uncharacterized protein</fullName>
    </submittedName>
</protein>
<evidence type="ECO:0000256" key="1">
    <source>
        <dbReference type="SAM" id="MobiDB-lite"/>
    </source>
</evidence>